<protein>
    <submittedName>
        <fullName evidence="1">Uncharacterized protein</fullName>
    </submittedName>
</protein>
<dbReference type="Proteomes" id="UP000316778">
    <property type="component" value="Unassembled WGS sequence"/>
</dbReference>
<gene>
    <name evidence="1" type="ORF">LX66_1890</name>
</gene>
<organism evidence="1 2">
    <name type="scientific">Chitinophaga japonensis</name>
    <name type="common">Flexibacter japonensis</name>
    <dbReference type="NCBI Taxonomy" id="104662"/>
    <lineage>
        <taxon>Bacteria</taxon>
        <taxon>Pseudomonadati</taxon>
        <taxon>Bacteroidota</taxon>
        <taxon>Chitinophagia</taxon>
        <taxon>Chitinophagales</taxon>
        <taxon>Chitinophagaceae</taxon>
        <taxon>Chitinophaga</taxon>
    </lineage>
</organism>
<reference evidence="1 2" key="1">
    <citation type="journal article" date="2013" name="Stand. Genomic Sci.">
        <title>Genomic Encyclopedia of Type Strains, Phase I: The one thousand microbial genomes (KMG-I) project.</title>
        <authorList>
            <person name="Kyrpides N.C."/>
            <person name="Woyke T."/>
            <person name="Eisen J.A."/>
            <person name="Garrity G."/>
            <person name="Lilburn T.G."/>
            <person name="Beck B.J."/>
            <person name="Whitman W.B."/>
            <person name="Hugenholtz P."/>
            <person name="Klenk H.P."/>
        </authorList>
    </citation>
    <scope>NUCLEOTIDE SEQUENCE [LARGE SCALE GENOMIC DNA]</scope>
    <source>
        <strain evidence="1 2">DSM 13484</strain>
    </source>
</reference>
<sequence length="132" mass="15596">MKALDNMTDRDRAKLLLMLFPGEMPSLINYLLEMCSALEENAEIIKREWTASKLAYDVYMQKHAMLKRLITGNSYNLRNDPEQFAKRLLTPELQDIVRQMLVQYVTLRRHPDQDFIKVVLLLFPDDTINKHE</sequence>
<dbReference type="RefSeq" id="WP_145712283.1">
    <property type="nucleotide sequence ID" value="NZ_BAAAFY010000001.1"/>
</dbReference>
<keyword evidence="2" id="KW-1185">Reference proteome</keyword>
<dbReference type="OrthoDB" id="969612at2"/>
<evidence type="ECO:0000313" key="1">
    <source>
        <dbReference type="EMBL" id="TWI87819.1"/>
    </source>
</evidence>
<dbReference type="AlphaFoldDB" id="A0A562T2C5"/>
<name>A0A562T2C5_CHIJA</name>
<proteinExistence type="predicted"/>
<dbReference type="EMBL" id="VLLG01000003">
    <property type="protein sequence ID" value="TWI87819.1"/>
    <property type="molecule type" value="Genomic_DNA"/>
</dbReference>
<evidence type="ECO:0000313" key="2">
    <source>
        <dbReference type="Proteomes" id="UP000316778"/>
    </source>
</evidence>
<comment type="caution">
    <text evidence="1">The sequence shown here is derived from an EMBL/GenBank/DDBJ whole genome shotgun (WGS) entry which is preliminary data.</text>
</comment>
<accession>A0A562T2C5</accession>